<organism evidence="3 4">
    <name type="scientific">Arthrobotrys musiformis</name>
    <dbReference type="NCBI Taxonomy" id="47236"/>
    <lineage>
        <taxon>Eukaryota</taxon>
        <taxon>Fungi</taxon>
        <taxon>Dikarya</taxon>
        <taxon>Ascomycota</taxon>
        <taxon>Pezizomycotina</taxon>
        <taxon>Orbiliomycetes</taxon>
        <taxon>Orbiliales</taxon>
        <taxon>Orbiliaceae</taxon>
        <taxon>Arthrobotrys</taxon>
    </lineage>
</organism>
<accession>A0AAV9WDA2</accession>
<evidence type="ECO:0000256" key="1">
    <source>
        <dbReference type="SAM" id="MobiDB-lite"/>
    </source>
</evidence>
<proteinExistence type="predicted"/>
<name>A0AAV9WDA2_9PEZI</name>
<feature type="compositionally biased region" description="Low complexity" evidence="1">
    <location>
        <begin position="72"/>
        <end position="81"/>
    </location>
</feature>
<comment type="caution">
    <text evidence="3">The sequence shown here is derived from an EMBL/GenBank/DDBJ whole genome shotgun (WGS) entry which is preliminary data.</text>
</comment>
<gene>
    <name evidence="3" type="ORF">TWF481_007514</name>
</gene>
<feature type="compositionally biased region" description="Polar residues" evidence="1">
    <location>
        <begin position="26"/>
        <end position="47"/>
    </location>
</feature>
<feature type="compositionally biased region" description="Polar residues" evidence="1">
    <location>
        <begin position="99"/>
        <end position="120"/>
    </location>
</feature>
<evidence type="ECO:0000313" key="4">
    <source>
        <dbReference type="Proteomes" id="UP001370758"/>
    </source>
</evidence>
<keyword evidence="2" id="KW-0812">Transmembrane</keyword>
<feature type="region of interest" description="Disordered" evidence="1">
    <location>
        <begin position="16"/>
        <end position="124"/>
    </location>
</feature>
<protein>
    <submittedName>
        <fullName evidence="3">Uncharacterized protein</fullName>
    </submittedName>
</protein>
<feature type="compositionally biased region" description="Basic residues" evidence="1">
    <location>
        <begin position="54"/>
        <end position="66"/>
    </location>
</feature>
<keyword evidence="2" id="KW-0472">Membrane</keyword>
<dbReference type="EMBL" id="JAVHJL010000004">
    <property type="protein sequence ID" value="KAK6505623.1"/>
    <property type="molecule type" value="Genomic_DNA"/>
</dbReference>
<feature type="transmembrane region" description="Helical" evidence="2">
    <location>
        <begin position="336"/>
        <end position="354"/>
    </location>
</feature>
<keyword evidence="2" id="KW-1133">Transmembrane helix</keyword>
<evidence type="ECO:0000256" key="2">
    <source>
        <dbReference type="SAM" id="Phobius"/>
    </source>
</evidence>
<dbReference type="AlphaFoldDB" id="A0AAV9WDA2"/>
<evidence type="ECO:0000313" key="3">
    <source>
        <dbReference type="EMBL" id="KAK6505623.1"/>
    </source>
</evidence>
<keyword evidence="4" id="KW-1185">Reference proteome</keyword>
<reference evidence="3 4" key="1">
    <citation type="submission" date="2023-08" db="EMBL/GenBank/DDBJ databases">
        <authorList>
            <person name="Palmer J.M."/>
        </authorList>
    </citation>
    <scope>NUCLEOTIDE SEQUENCE [LARGE SCALE GENOMIC DNA]</scope>
    <source>
        <strain evidence="3 4">TWF481</strain>
    </source>
</reference>
<dbReference type="Proteomes" id="UP001370758">
    <property type="component" value="Unassembled WGS sequence"/>
</dbReference>
<sequence>MPSENDELLARISQLAGQINRHKASVASSTPSSRPQHQQPSYPTTRHQPYPPPHAHHAHHASHRGRGPSSWAPARGAASYRGRGRGGRQIPSGHRNRSLVLNNSAPASGNNSRGETPTTGTDDEAMTDVNDAVVAPAPVGSNGSTAAPNSGNWVAKRDRHMQLINSSVYDQHLQIRAKAIEQTRQDRLKKKEENEKAKLRSFLQGSKQYAIVNTVGRVKSKPTNVATYQHEIVINGARYKITVDGSKLVKVSDDAKKPTPKTAVVGGVTFYRSKGGNLWRAGVVRRQQRSVVNHPLFSSHITFSNQVWLTRSTYEGVINLQKGKLRNLANFSHQPVSFSFLSLIYSIFLLLIRYREQKYVSGLGRSERRLSVFAIIGSYPCACSGTPLMLSCWESCKGTWTID</sequence>